<dbReference type="InterPro" id="IPR037401">
    <property type="entry name" value="SnoaL-like"/>
</dbReference>
<proteinExistence type="predicted"/>
<accession>A0ABU0Z9M1</accession>
<name>A0ABU0Z9M1_9ACTN</name>
<feature type="compositionally biased region" description="Basic and acidic residues" evidence="1">
    <location>
        <begin position="157"/>
        <end position="168"/>
    </location>
</feature>
<dbReference type="Gene3D" id="3.10.450.50">
    <property type="match status" value="1"/>
</dbReference>
<reference evidence="3 4" key="1">
    <citation type="submission" date="2023-08" db="EMBL/GenBank/DDBJ databases">
        <title>Phytohabitans sansha sp. nov., isolated from marine sediment.</title>
        <authorList>
            <person name="Zhao Y."/>
            <person name="Yi K."/>
        </authorList>
    </citation>
    <scope>NUCLEOTIDE SEQUENCE [LARGE SCALE GENOMIC DNA]</scope>
    <source>
        <strain evidence="3 4">ZYX-F-186</strain>
    </source>
</reference>
<sequence length="168" mass="19145">MTGLAELLAERAIRAVVMRYCRAIDRMDEELLRGCYHPDATEDHGGYRGDLDGFVAWVWPMLDRYTMTMHVVANTLVDFAAGRPDVARAETYGVAYHRDEREPGSRRNFVSGFRYLDRFEHRPGAGWRIAARVVAVEWSRADPAEGHVPLPPSITRGARDRTDPLYHT</sequence>
<dbReference type="SUPFAM" id="SSF54427">
    <property type="entry name" value="NTF2-like"/>
    <property type="match status" value="1"/>
</dbReference>
<evidence type="ECO:0000256" key="1">
    <source>
        <dbReference type="SAM" id="MobiDB-lite"/>
    </source>
</evidence>
<comment type="caution">
    <text evidence="3">The sequence shown here is derived from an EMBL/GenBank/DDBJ whole genome shotgun (WGS) entry which is preliminary data.</text>
</comment>
<organism evidence="3 4">
    <name type="scientific">Phytohabitans maris</name>
    <dbReference type="NCBI Taxonomy" id="3071409"/>
    <lineage>
        <taxon>Bacteria</taxon>
        <taxon>Bacillati</taxon>
        <taxon>Actinomycetota</taxon>
        <taxon>Actinomycetes</taxon>
        <taxon>Micromonosporales</taxon>
        <taxon>Micromonosporaceae</taxon>
    </lineage>
</organism>
<protein>
    <submittedName>
        <fullName evidence="3">Nuclear transport factor 2 family protein</fullName>
    </submittedName>
</protein>
<dbReference type="CDD" id="cd00531">
    <property type="entry name" value="NTF2_like"/>
    <property type="match status" value="1"/>
</dbReference>
<dbReference type="InterPro" id="IPR032710">
    <property type="entry name" value="NTF2-like_dom_sf"/>
</dbReference>
<evidence type="ECO:0000313" key="3">
    <source>
        <dbReference type="EMBL" id="MDQ7903733.1"/>
    </source>
</evidence>
<dbReference type="Pfam" id="PF13577">
    <property type="entry name" value="SnoaL_4"/>
    <property type="match status" value="1"/>
</dbReference>
<dbReference type="RefSeq" id="WP_308711008.1">
    <property type="nucleotide sequence ID" value="NZ_JAVHUY010000003.1"/>
</dbReference>
<keyword evidence="4" id="KW-1185">Reference proteome</keyword>
<dbReference type="Proteomes" id="UP001230908">
    <property type="component" value="Unassembled WGS sequence"/>
</dbReference>
<gene>
    <name evidence="3" type="ORF">RB614_04280</name>
</gene>
<dbReference type="EMBL" id="JAVHUY010000003">
    <property type="protein sequence ID" value="MDQ7903733.1"/>
    <property type="molecule type" value="Genomic_DNA"/>
</dbReference>
<feature type="domain" description="SnoaL-like" evidence="2">
    <location>
        <begin position="6"/>
        <end position="132"/>
    </location>
</feature>
<evidence type="ECO:0000313" key="4">
    <source>
        <dbReference type="Proteomes" id="UP001230908"/>
    </source>
</evidence>
<evidence type="ECO:0000259" key="2">
    <source>
        <dbReference type="Pfam" id="PF13577"/>
    </source>
</evidence>
<feature type="region of interest" description="Disordered" evidence="1">
    <location>
        <begin position="146"/>
        <end position="168"/>
    </location>
</feature>